<dbReference type="EMBL" id="KB007869">
    <property type="protein sequence ID" value="ELR22909.1"/>
    <property type="molecule type" value="Genomic_DNA"/>
</dbReference>
<dbReference type="InterPro" id="IPR002913">
    <property type="entry name" value="START_lipid-bd_dom"/>
</dbReference>
<feature type="domain" description="START" evidence="1">
    <location>
        <begin position="15"/>
        <end position="188"/>
    </location>
</feature>
<dbReference type="AlphaFoldDB" id="L8HBI4"/>
<dbReference type="PANTHER" id="PTHR19308">
    <property type="entry name" value="PHOSPHATIDYLCHOLINE TRANSFER PROTEIN"/>
    <property type="match status" value="1"/>
</dbReference>
<dbReference type="InterPro" id="IPR023393">
    <property type="entry name" value="START-like_dom_sf"/>
</dbReference>
<sequence length="363" mass="41544">MEEVETFEPCSDEHVKEILALDASAHSDWSAISAVTDEEGNTIEVFRQRMDTGLDKLKALVTTVHITADVVHEVLYNIETRVNWDHGGKDMQVVEKIDDELDVIYFWAKAPPTFTNREFLQSRLTRTLDDGTRVIIYRSVKHDKFPEKPKKFVRAYTKLSGYVIKPNPSGEGCRVTFLSQNDIKASIPSMDTGLDKLKALVTTVHITADVVHEVLYNIETRVNWDHGGKDMQVVEKIDDELDVIYFWAKAPPTFTNREFLQSRLTRTLDDGTRVIIYRSVKHDKFPEKPKKFVRAYTKLSGYVIKPNPSGEGCRVTFLSQNDIKASIPSWVVNLLASFFMKKWLNTLRDACNNQLKENAKAKE</sequence>
<dbReference type="Pfam" id="PF01852">
    <property type="entry name" value="START"/>
    <property type="match status" value="2"/>
</dbReference>
<keyword evidence="3" id="KW-1185">Reference proteome</keyword>
<evidence type="ECO:0000313" key="2">
    <source>
        <dbReference type="EMBL" id="ELR22909.1"/>
    </source>
</evidence>
<reference evidence="2 3" key="1">
    <citation type="journal article" date="2013" name="Genome Biol.">
        <title>Genome of Acanthamoeba castellanii highlights extensive lateral gene transfer and early evolution of tyrosine kinase signaling.</title>
        <authorList>
            <person name="Clarke M."/>
            <person name="Lohan A.J."/>
            <person name="Liu B."/>
            <person name="Lagkouvardos I."/>
            <person name="Roy S."/>
            <person name="Zafar N."/>
            <person name="Bertelli C."/>
            <person name="Schilde C."/>
            <person name="Kianianmomeni A."/>
            <person name="Burglin T.R."/>
            <person name="Frech C."/>
            <person name="Turcotte B."/>
            <person name="Kopec K.O."/>
            <person name="Synnott J.M."/>
            <person name="Choo C."/>
            <person name="Paponov I."/>
            <person name="Finkler A."/>
            <person name="Soon Heng Tan C."/>
            <person name="Hutchins A.P."/>
            <person name="Weinmeier T."/>
            <person name="Rattei T."/>
            <person name="Chu J.S."/>
            <person name="Gimenez G."/>
            <person name="Irimia M."/>
            <person name="Rigden D.J."/>
            <person name="Fitzpatrick D.A."/>
            <person name="Lorenzo-Morales J."/>
            <person name="Bateman A."/>
            <person name="Chiu C.H."/>
            <person name="Tang P."/>
            <person name="Hegemann P."/>
            <person name="Fromm H."/>
            <person name="Raoult D."/>
            <person name="Greub G."/>
            <person name="Miranda-Saavedra D."/>
            <person name="Chen N."/>
            <person name="Nash P."/>
            <person name="Ginger M.L."/>
            <person name="Horn M."/>
            <person name="Schaap P."/>
            <person name="Caler L."/>
            <person name="Loftus B."/>
        </authorList>
    </citation>
    <scope>NUCLEOTIDE SEQUENCE [LARGE SCALE GENOMIC DNA]</scope>
    <source>
        <strain evidence="2 3">Neff</strain>
    </source>
</reference>
<organism evidence="2 3">
    <name type="scientific">Acanthamoeba castellanii (strain ATCC 30010 / Neff)</name>
    <dbReference type="NCBI Taxonomy" id="1257118"/>
    <lineage>
        <taxon>Eukaryota</taxon>
        <taxon>Amoebozoa</taxon>
        <taxon>Discosea</taxon>
        <taxon>Longamoebia</taxon>
        <taxon>Centramoebida</taxon>
        <taxon>Acanthamoebidae</taxon>
        <taxon>Acanthamoeba</taxon>
    </lineage>
</organism>
<dbReference type="GO" id="GO:0008289">
    <property type="term" value="F:lipid binding"/>
    <property type="evidence" value="ECO:0007669"/>
    <property type="project" value="InterPro"/>
</dbReference>
<dbReference type="SUPFAM" id="SSF55961">
    <property type="entry name" value="Bet v1-like"/>
    <property type="match status" value="2"/>
</dbReference>
<gene>
    <name evidence="2" type="ORF">ACA1_398950</name>
</gene>
<dbReference type="KEGG" id="acan:ACA1_398950"/>
<dbReference type="Proteomes" id="UP000011083">
    <property type="component" value="Unassembled WGS sequence"/>
</dbReference>
<dbReference type="SMART" id="SM00234">
    <property type="entry name" value="START"/>
    <property type="match status" value="1"/>
</dbReference>
<feature type="domain" description="START" evidence="1">
    <location>
        <begin position="196"/>
        <end position="356"/>
    </location>
</feature>
<dbReference type="PANTHER" id="PTHR19308:SF14">
    <property type="entry name" value="START DOMAIN-CONTAINING PROTEIN"/>
    <property type="match status" value="1"/>
</dbReference>
<dbReference type="InterPro" id="IPR051213">
    <property type="entry name" value="START_lipid_transfer"/>
</dbReference>
<dbReference type="RefSeq" id="XP_004351686.1">
    <property type="nucleotide sequence ID" value="XM_004351634.1"/>
</dbReference>
<evidence type="ECO:0000259" key="1">
    <source>
        <dbReference type="PROSITE" id="PS50848"/>
    </source>
</evidence>
<dbReference type="OMA" id="PHMAIGY"/>
<dbReference type="Gene3D" id="3.30.530.20">
    <property type="match status" value="2"/>
</dbReference>
<dbReference type="VEuPathDB" id="AmoebaDB:ACA1_398950"/>
<accession>L8HBI4</accession>
<dbReference type="GO" id="GO:0005737">
    <property type="term" value="C:cytoplasm"/>
    <property type="evidence" value="ECO:0007669"/>
    <property type="project" value="UniProtKB-ARBA"/>
</dbReference>
<name>L8HBI4_ACACF</name>
<dbReference type="CDD" id="cd00177">
    <property type="entry name" value="START"/>
    <property type="match status" value="2"/>
</dbReference>
<dbReference type="GeneID" id="14923872"/>
<evidence type="ECO:0000313" key="3">
    <source>
        <dbReference type="Proteomes" id="UP000011083"/>
    </source>
</evidence>
<dbReference type="OrthoDB" id="5403181at2759"/>
<protein>
    <submittedName>
        <fullName evidence="2">START domain containing protein</fullName>
    </submittedName>
</protein>
<proteinExistence type="predicted"/>
<dbReference type="PROSITE" id="PS50848">
    <property type="entry name" value="START"/>
    <property type="match status" value="2"/>
</dbReference>